<evidence type="ECO:0008006" key="8">
    <source>
        <dbReference type="Google" id="ProtNLM"/>
    </source>
</evidence>
<organism evidence="6 7">
    <name type="scientific">Ridgeia piscesae</name>
    <name type="common">Tubeworm</name>
    <dbReference type="NCBI Taxonomy" id="27915"/>
    <lineage>
        <taxon>Eukaryota</taxon>
        <taxon>Metazoa</taxon>
        <taxon>Spiralia</taxon>
        <taxon>Lophotrochozoa</taxon>
        <taxon>Annelida</taxon>
        <taxon>Polychaeta</taxon>
        <taxon>Sedentaria</taxon>
        <taxon>Canalipalpata</taxon>
        <taxon>Sabellida</taxon>
        <taxon>Siboglinidae</taxon>
        <taxon>Ridgeia</taxon>
    </lineage>
</organism>
<gene>
    <name evidence="6" type="ORF">NP493_480g00000</name>
</gene>
<accession>A0AAD9NR12</accession>
<keyword evidence="2 5" id="KW-0812">Transmembrane</keyword>
<evidence type="ECO:0000256" key="5">
    <source>
        <dbReference type="SAM" id="Phobius"/>
    </source>
</evidence>
<evidence type="ECO:0000256" key="3">
    <source>
        <dbReference type="ARBA" id="ARBA00022989"/>
    </source>
</evidence>
<evidence type="ECO:0000256" key="4">
    <source>
        <dbReference type="ARBA" id="ARBA00023136"/>
    </source>
</evidence>
<evidence type="ECO:0000256" key="1">
    <source>
        <dbReference type="ARBA" id="ARBA00004141"/>
    </source>
</evidence>
<dbReference type="Proteomes" id="UP001209878">
    <property type="component" value="Unassembled WGS sequence"/>
</dbReference>
<sequence>MSEVPDFWAHYDGTKYESSSSYKSSSQQQQSQGSCCYVIVTCRSMLWTLLTIITSLVVVTSVVSPQWLIGEPRIYGLRSERRNSSMERHRPTYTPTIGIFNRCTRLHRFGDFQGDSCATYVTGFNMPSEEFPDMWKSALIFFGVAIVLLALTNFMAVLSLCVQSFFRKSIFTVSGLIQSIAGLFLIVALFLYPAGWSAARVHRLCGRSSAPFLIGDCQLGWAFYGCVCGTVLVFLCAILSMQAERSTSSDKVEGEILEGKNLICVA</sequence>
<dbReference type="InterPro" id="IPR019372">
    <property type="entry name" value="LHFPL"/>
</dbReference>
<name>A0AAD9NR12_RIDPI</name>
<dbReference type="Pfam" id="PF10242">
    <property type="entry name" value="L_HMGIC_fpl"/>
    <property type="match status" value="1"/>
</dbReference>
<keyword evidence="4 5" id="KW-0472">Membrane</keyword>
<evidence type="ECO:0000256" key="2">
    <source>
        <dbReference type="ARBA" id="ARBA00022692"/>
    </source>
</evidence>
<protein>
    <recommendedName>
        <fullName evidence="8">Lipoma HMGIC fusion partner-like 2 protein</fullName>
    </recommendedName>
</protein>
<feature type="transmembrane region" description="Helical" evidence="5">
    <location>
        <begin position="46"/>
        <end position="69"/>
    </location>
</feature>
<keyword evidence="7" id="KW-1185">Reference proteome</keyword>
<feature type="transmembrane region" description="Helical" evidence="5">
    <location>
        <begin position="221"/>
        <end position="241"/>
    </location>
</feature>
<reference evidence="6" key="1">
    <citation type="journal article" date="2023" name="Mol. Biol. Evol.">
        <title>Third-Generation Sequencing Reveals the Adaptive Role of the Epigenome in Three Deep-Sea Polychaetes.</title>
        <authorList>
            <person name="Perez M."/>
            <person name="Aroh O."/>
            <person name="Sun Y."/>
            <person name="Lan Y."/>
            <person name="Juniper S.K."/>
            <person name="Young C.R."/>
            <person name="Angers B."/>
            <person name="Qian P.Y."/>
        </authorList>
    </citation>
    <scope>NUCLEOTIDE SEQUENCE</scope>
    <source>
        <strain evidence="6">R07B-5</strain>
    </source>
</reference>
<feature type="transmembrane region" description="Helical" evidence="5">
    <location>
        <begin position="138"/>
        <end position="158"/>
    </location>
</feature>
<dbReference type="Gene3D" id="1.20.140.150">
    <property type="match status" value="1"/>
</dbReference>
<evidence type="ECO:0000313" key="6">
    <source>
        <dbReference type="EMBL" id="KAK2179587.1"/>
    </source>
</evidence>
<comment type="caution">
    <text evidence="6">The sequence shown here is derived from an EMBL/GenBank/DDBJ whole genome shotgun (WGS) entry which is preliminary data.</text>
</comment>
<proteinExistence type="predicted"/>
<dbReference type="PANTHER" id="PTHR12489:SF19">
    <property type="entry name" value="LHFPL TETRASPAN SUBFAMILY MEMBER 2 PROTEIN"/>
    <property type="match status" value="1"/>
</dbReference>
<comment type="subcellular location">
    <subcellularLocation>
        <location evidence="1">Membrane</location>
        <topology evidence="1">Multi-pass membrane protein</topology>
    </subcellularLocation>
</comment>
<dbReference type="GO" id="GO:0016020">
    <property type="term" value="C:membrane"/>
    <property type="evidence" value="ECO:0007669"/>
    <property type="project" value="UniProtKB-SubCell"/>
</dbReference>
<dbReference type="EMBL" id="JAODUO010000481">
    <property type="protein sequence ID" value="KAK2179587.1"/>
    <property type="molecule type" value="Genomic_DNA"/>
</dbReference>
<dbReference type="AlphaFoldDB" id="A0AAD9NR12"/>
<feature type="transmembrane region" description="Helical" evidence="5">
    <location>
        <begin position="170"/>
        <end position="192"/>
    </location>
</feature>
<evidence type="ECO:0000313" key="7">
    <source>
        <dbReference type="Proteomes" id="UP001209878"/>
    </source>
</evidence>
<dbReference type="PANTHER" id="PTHR12489">
    <property type="entry name" value="LIPOMA HMGIC FUSION PARTNER-LIKE PROTEIN"/>
    <property type="match status" value="1"/>
</dbReference>
<keyword evidence="3 5" id="KW-1133">Transmembrane helix</keyword>